<dbReference type="GO" id="GO:0008168">
    <property type="term" value="F:methyltransferase activity"/>
    <property type="evidence" value="ECO:0007669"/>
    <property type="project" value="UniProtKB-KW"/>
</dbReference>
<keyword evidence="8" id="KW-0496">Mitochondrion</keyword>
<comment type="subcellular location">
    <subcellularLocation>
        <location evidence="1">Mitochondrion</location>
    </subcellularLocation>
</comment>
<keyword evidence="2" id="KW-0489">Methyltransferase</keyword>
<dbReference type="InterPro" id="IPR038459">
    <property type="entry name" value="MT_TRM10-typ_sf"/>
</dbReference>
<protein>
    <recommendedName>
        <fullName evidence="9">RNA (guanine-9-)-methyltransferase domain-containing protein 1</fullName>
    </recommendedName>
</protein>
<evidence type="ECO:0000256" key="5">
    <source>
        <dbReference type="ARBA" id="ARBA00022694"/>
    </source>
</evidence>
<evidence type="ECO:0000313" key="12">
    <source>
        <dbReference type="EMBL" id="CAF3316601.1"/>
    </source>
</evidence>
<dbReference type="PANTHER" id="PTHR13563">
    <property type="entry name" value="TRNA (GUANINE-9-) METHYLTRANSFERASE"/>
    <property type="match status" value="1"/>
</dbReference>
<dbReference type="Gene3D" id="3.40.1280.30">
    <property type="match status" value="1"/>
</dbReference>
<dbReference type="PROSITE" id="PS51675">
    <property type="entry name" value="SAM_MT_TRM10"/>
    <property type="match status" value="1"/>
</dbReference>
<evidence type="ECO:0000256" key="1">
    <source>
        <dbReference type="ARBA" id="ARBA00004173"/>
    </source>
</evidence>
<dbReference type="AlphaFoldDB" id="A0A817T4I1"/>
<name>A0A817T4I1_9BILA</name>
<dbReference type="CDD" id="cd18102">
    <property type="entry name" value="Trm10_MRRP1"/>
    <property type="match status" value="1"/>
</dbReference>
<dbReference type="InterPro" id="IPR028564">
    <property type="entry name" value="MT_TRM10-typ"/>
</dbReference>
<gene>
    <name evidence="12" type="ORF">LUA448_LOCUS9518</name>
</gene>
<keyword evidence="6" id="KW-0809">Transit peptide</keyword>
<dbReference type="PANTHER" id="PTHR13563:SF5">
    <property type="entry name" value="TRNA METHYLTRANSFERASE 10 HOMOLOG C"/>
    <property type="match status" value="1"/>
</dbReference>
<keyword evidence="7" id="KW-0175">Coiled coil</keyword>
<dbReference type="GO" id="GO:0005739">
    <property type="term" value="C:mitochondrion"/>
    <property type="evidence" value="ECO:0007669"/>
    <property type="project" value="UniProtKB-SubCell"/>
</dbReference>
<dbReference type="EMBL" id="CAJNYD010001091">
    <property type="protein sequence ID" value="CAF3316601.1"/>
    <property type="molecule type" value="Genomic_DNA"/>
</dbReference>
<keyword evidence="4" id="KW-0949">S-adenosyl-L-methionine</keyword>
<dbReference type="GO" id="GO:0000049">
    <property type="term" value="F:tRNA binding"/>
    <property type="evidence" value="ECO:0007669"/>
    <property type="project" value="TreeGrafter"/>
</dbReference>
<feature type="compositionally biased region" description="Polar residues" evidence="10">
    <location>
        <begin position="47"/>
        <end position="62"/>
    </location>
</feature>
<keyword evidence="3" id="KW-0808">Transferase</keyword>
<evidence type="ECO:0000256" key="4">
    <source>
        <dbReference type="ARBA" id="ARBA00022691"/>
    </source>
</evidence>
<dbReference type="GO" id="GO:0097745">
    <property type="term" value="P:mitochondrial tRNA 5'-end processing"/>
    <property type="evidence" value="ECO:0007669"/>
    <property type="project" value="TreeGrafter"/>
</dbReference>
<evidence type="ECO:0000256" key="9">
    <source>
        <dbReference type="ARBA" id="ARBA00029803"/>
    </source>
</evidence>
<evidence type="ECO:0000256" key="6">
    <source>
        <dbReference type="ARBA" id="ARBA00022946"/>
    </source>
</evidence>
<evidence type="ECO:0000313" key="13">
    <source>
        <dbReference type="Proteomes" id="UP000663833"/>
    </source>
</evidence>
<evidence type="ECO:0000256" key="2">
    <source>
        <dbReference type="ARBA" id="ARBA00022603"/>
    </source>
</evidence>
<dbReference type="GO" id="GO:0005654">
    <property type="term" value="C:nucleoplasm"/>
    <property type="evidence" value="ECO:0007669"/>
    <property type="project" value="TreeGrafter"/>
</dbReference>
<dbReference type="InterPro" id="IPR007356">
    <property type="entry name" value="tRNA_m1G_MeTrfase_euk"/>
</dbReference>
<organism evidence="12 13">
    <name type="scientific">Rotaria socialis</name>
    <dbReference type="NCBI Taxonomy" id="392032"/>
    <lineage>
        <taxon>Eukaryota</taxon>
        <taxon>Metazoa</taxon>
        <taxon>Spiralia</taxon>
        <taxon>Gnathifera</taxon>
        <taxon>Rotifera</taxon>
        <taxon>Eurotatoria</taxon>
        <taxon>Bdelloidea</taxon>
        <taxon>Philodinida</taxon>
        <taxon>Philodinidae</taxon>
        <taxon>Rotaria</taxon>
    </lineage>
</organism>
<evidence type="ECO:0000256" key="3">
    <source>
        <dbReference type="ARBA" id="ARBA00022679"/>
    </source>
</evidence>
<comment type="caution">
    <text evidence="12">The sequence shown here is derived from an EMBL/GenBank/DDBJ whole genome shotgun (WGS) entry which is preliminary data.</text>
</comment>
<sequence>MKFYAIMFVSRIFLSGLQKYQHSFQLSCSRCFASDASRSPSIKIHENNLNSTSNDQKSATDTSNQNEWLWSYLRDRKNFSDLSEEQRRSVIEIEIQTLRESGDRVPEIIPDERWIELLKLPSTESRKKLYGYLFLRELNRKHRVATVALNDIRRAESAKRRAALLSEGRPPTNYPGYSSMFRHTGRHTEKYIREQLMFAPARLGEMLVIDCGFEQDHAHEYYLSNLVDQIQYIFADITRYHSPSFVYLTNLTPHGRLQTEFSRRASLENMCFEVTESSYLDLFPHDKLIYLSPDSNFEMTSFDHEAIYIIGGIADRTGKKPLTFGKAKRDNVKHQHFPIDRYVKFGSGSGKSLTIDQVYNILMTLKHTGSWVEAFKYIPDRKVAERYAEKKESKPYDREKYVRGP</sequence>
<accession>A0A817T4I1</accession>
<feature type="domain" description="SAM-dependent MTase TRM10-type" evidence="11">
    <location>
        <begin position="192"/>
        <end position="385"/>
    </location>
</feature>
<dbReference type="Proteomes" id="UP000663833">
    <property type="component" value="Unassembled WGS sequence"/>
</dbReference>
<evidence type="ECO:0000256" key="7">
    <source>
        <dbReference type="ARBA" id="ARBA00023054"/>
    </source>
</evidence>
<dbReference type="InterPro" id="IPR025812">
    <property type="entry name" value="Trm10_C_MTase_dom"/>
</dbReference>
<keyword evidence="5" id="KW-0819">tRNA processing</keyword>
<proteinExistence type="predicted"/>
<dbReference type="GO" id="GO:0032259">
    <property type="term" value="P:methylation"/>
    <property type="evidence" value="ECO:0007669"/>
    <property type="project" value="UniProtKB-KW"/>
</dbReference>
<evidence type="ECO:0000259" key="11">
    <source>
        <dbReference type="PROSITE" id="PS51675"/>
    </source>
</evidence>
<dbReference type="GO" id="GO:0070131">
    <property type="term" value="P:positive regulation of mitochondrial translation"/>
    <property type="evidence" value="ECO:0007669"/>
    <property type="project" value="TreeGrafter"/>
</dbReference>
<reference evidence="12" key="1">
    <citation type="submission" date="2021-02" db="EMBL/GenBank/DDBJ databases">
        <authorList>
            <person name="Nowell W R."/>
        </authorList>
    </citation>
    <scope>NUCLEOTIDE SEQUENCE</scope>
</reference>
<evidence type="ECO:0000256" key="8">
    <source>
        <dbReference type="ARBA" id="ARBA00023128"/>
    </source>
</evidence>
<evidence type="ECO:0000256" key="10">
    <source>
        <dbReference type="SAM" id="MobiDB-lite"/>
    </source>
</evidence>
<feature type="region of interest" description="Disordered" evidence="10">
    <location>
        <begin position="43"/>
        <end position="62"/>
    </location>
</feature>